<keyword evidence="1" id="KW-1133">Transmembrane helix</keyword>
<comment type="caution">
    <text evidence="2">The sequence shown here is derived from an EMBL/GenBank/DDBJ whole genome shotgun (WGS) entry which is preliminary data.</text>
</comment>
<feature type="transmembrane region" description="Helical" evidence="1">
    <location>
        <begin position="153"/>
        <end position="174"/>
    </location>
</feature>
<evidence type="ECO:0000256" key="1">
    <source>
        <dbReference type="SAM" id="Phobius"/>
    </source>
</evidence>
<evidence type="ECO:0000313" key="3">
    <source>
        <dbReference type="Proteomes" id="UP000319837"/>
    </source>
</evidence>
<name>A0A553SST2_NIACI</name>
<evidence type="ECO:0000313" key="2">
    <source>
        <dbReference type="EMBL" id="TRZ40049.1"/>
    </source>
</evidence>
<organism evidence="2 3">
    <name type="scientific">Niallia circulans</name>
    <name type="common">Bacillus circulans</name>
    <dbReference type="NCBI Taxonomy" id="1397"/>
    <lineage>
        <taxon>Bacteria</taxon>
        <taxon>Bacillati</taxon>
        <taxon>Bacillota</taxon>
        <taxon>Bacilli</taxon>
        <taxon>Bacillales</taxon>
        <taxon>Bacillaceae</taxon>
        <taxon>Niallia</taxon>
    </lineage>
</organism>
<keyword evidence="1" id="KW-0472">Membrane</keyword>
<sequence>MVNTVSFIILGIFVAGFLIMLYLHYKQYKKNKELGSSFLSIMEIFDTNNIKAGEIDDFNLIFLKKEIIESNDKELVDYLIKLYTASSKGGIRNFQRIKQLENDIIDYGIIRMNTLENTFDISKILAPTITITIFFFSAYITFFQQVLLKDYEVYQYLILIGVSAVLYVSISSLIKYNRLRHMAVLYFKNLLEYANNGNKN</sequence>
<dbReference type="AlphaFoldDB" id="A0A553SST2"/>
<dbReference type="EMBL" id="RIBP01000001">
    <property type="protein sequence ID" value="TRZ40049.1"/>
    <property type="molecule type" value="Genomic_DNA"/>
</dbReference>
<keyword evidence="1" id="KW-0812">Transmembrane</keyword>
<reference evidence="3" key="1">
    <citation type="submission" date="2018-10" db="EMBL/GenBank/DDBJ databases">
        <title>FDA dAtabase for Regulatory Grade micrObial Sequences (FDA-ARGOS): Supporting development and validation of Infectious Disease Dx tests.</title>
        <authorList>
            <person name="Minogue T."/>
            <person name="Wolcott M."/>
            <person name="Wasieloski L."/>
            <person name="Aguilar W."/>
            <person name="Moore D."/>
            <person name="Tallon L."/>
            <person name="Sadzewicz L."/>
            <person name="Sengamalay N."/>
            <person name="Ott S."/>
            <person name="Godinez A."/>
            <person name="Nagaraj S."/>
            <person name="Vavikolanu K."/>
            <person name="Vyas G."/>
            <person name="Nadendla S."/>
            <person name="George J."/>
            <person name="Sichtig H."/>
        </authorList>
    </citation>
    <scope>NUCLEOTIDE SEQUENCE [LARGE SCALE GENOMIC DNA]</scope>
    <source>
        <strain evidence="3">FDAARGOS_343</strain>
    </source>
</reference>
<protein>
    <submittedName>
        <fullName evidence="2">Uncharacterized protein</fullName>
    </submittedName>
</protein>
<dbReference type="RefSeq" id="WP_185763467.1">
    <property type="nucleotide sequence ID" value="NZ_RIBP01000001.1"/>
</dbReference>
<dbReference type="Proteomes" id="UP000319837">
    <property type="component" value="Unassembled WGS sequence"/>
</dbReference>
<proteinExistence type="predicted"/>
<feature type="transmembrane region" description="Helical" evidence="1">
    <location>
        <begin position="6"/>
        <end position="25"/>
    </location>
</feature>
<accession>A0A553SST2</accession>
<feature type="transmembrane region" description="Helical" evidence="1">
    <location>
        <begin position="124"/>
        <end position="147"/>
    </location>
</feature>
<gene>
    <name evidence="2" type="ORF">CEQ21_03660</name>
</gene>